<evidence type="ECO:0000313" key="2">
    <source>
        <dbReference type="Proteomes" id="UP001054945"/>
    </source>
</evidence>
<proteinExistence type="predicted"/>
<name>A0AAV4P6N7_CAEEX</name>
<evidence type="ECO:0000313" key="1">
    <source>
        <dbReference type="EMBL" id="GIX92250.1"/>
    </source>
</evidence>
<dbReference type="Proteomes" id="UP001054945">
    <property type="component" value="Unassembled WGS sequence"/>
</dbReference>
<keyword evidence="2" id="KW-1185">Reference proteome</keyword>
<organism evidence="1 2">
    <name type="scientific">Caerostris extrusa</name>
    <name type="common">Bark spider</name>
    <name type="synonym">Caerostris bankana</name>
    <dbReference type="NCBI Taxonomy" id="172846"/>
    <lineage>
        <taxon>Eukaryota</taxon>
        <taxon>Metazoa</taxon>
        <taxon>Ecdysozoa</taxon>
        <taxon>Arthropoda</taxon>
        <taxon>Chelicerata</taxon>
        <taxon>Arachnida</taxon>
        <taxon>Araneae</taxon>
        <taxon>Araneomorphae</taxon>
        <taxon>Entelegynae</taxon>
        <taxon>Araneoidea</taxon>
        <taxon>Araneidae</taxon>
        <taxon>Caerostris</taxon>
    </lineage>
</organism>
<comment type="caution">
    <text evidence="1">The sequence shown here is derived from an EMBL/GenBank/DDBJ whole genome shotgun (WGS) entry which is preliminary data.</text>
</comment>
<protein>
    <submittedName>
        <fullName evidence="1">Uncharacterized protein</fullName>
    </submittedName>
</protein>
<dbReference type="EMBL" id="BPLR01004110">
    <property type="protein sequence ID" value="GIX92250.1"/>
    <property type="molecule type" value="Genomic_DNA"/>
</dbReference>
<dbReference type="AlphaFoldDB" id="A0AAV4P6N7"/>
<sequence>MNSEIYVSLDVRTPKDILVFADNMTLLIMTKEGVPWTMIFTEEELYTEFCYTDGPEVLFYFARTMEDWEFSLQNPKFWWADADASFQGGVQRLKIDK</sequence>
<reference evidence="1 2" key="1">
    <citation type="submission" date="2021-06" db="EMBL/GenBank/DDBJ databases">
        <title>Caerostris extrusa draft genome.</title>
        <authorList>
            <person name="Kono N."/>
            <person name="Arakawa K."/>
        </authorList>
    </citation>
    <scope>NUCLEOTIDE SEQUENCE [LARGE SCALE GENOMIC DNA]</scope>
</reference>
<accession>A0AAV4P6N7</accession>
<gene>
    <name evidence="1" type="ORF">CEXT_718851</name>
</gene>